<keyword evidence="3" id="KW-0238">DNA-binding</keyword>
<dbReference type="Proteomes" id="UP000288805">
    <property type="component" value="Unassembled WGS sequence"/>
</dbReference>
<dbReference type="PROSITE" id="PS00036">
    <property type="entry name" value="BZIP_BASIC"/>
    <property type="match status" value="1"/>
</dbReference>
<evidence type="ECO:0000256" key="5">
    <source>
        <dbReference type="ARBA" id="ARBA00023242"/>
    </source>
</evidence>
<dbReference type="GO" id="GO:0005634">
    <property type="term" value="C:nucleus"/>
    <property type="evidence" value="ECO:0007669"/>
    <property type="project" value="UniProtKB-SubCell"/>
</dbReference>
<dbReference type="PROSITE" id="PS50217">
    <property type="entry name" value="BZIP"/>
    <property type="match status" value="1"/>
</dbReference>
<dbReference type="InterPro" id="IPR045314">
    <property type="entry name" value="bZIP_plant_GBF1"/>
</dbReference>
<keyword evidence="2" id="KW-0805">Transcription regulation</keyword>
<feature type="domain" description="BZIP" evidence="7">
    <location>
        <begin position="23"/>
        <end position="74"/>
    </location>
</feature>
<keyword evidence="4" id="KW-0804">Transcription</keyword>
<gene>
    <name evidence="8" type="primary">BZIP53_1</name>
    <name evidence="8" type="ORF">CK203_068271</name>
</gene>
<dbReference type="GO" id="GO:0003677">
    <property type="term" value="F:DNA binding"/>
    <property type="evidence" value="ECO:0007669"/>
    <property type="project" value="UniProtKB-KW"/>
</dbReference>
<comment type="caution">
    <text evidence="8">The sequence shown here is derived from an EMBL/GenBank/DDBJ whole genome shotgun (WGS) entry which is preliminary data.</text>
</comment>
<dbReference type="PANTHER" id="PTHR45764:SF34">
    <property type="entry name" value="BZIP TRANSCRIPTION FACTOR 53"/>
    <property type="match status" value="1"/>
</dbReference>
<keyword evidence="5" id="KW-0539">Nucleus</keyword>
<evidence type="ECO:0000313" key="9">
    <source>
        <dbReference type="Proteomes" id="UP000288805"/>
    </source>
</evidence>
<evidence type="ECO:0000256" key="2">
    <source>
        <dbReference type="ARBA" id="ARBA00023015"/>
    </source>
</evidence>
<dbReference type="FunFam" id="1.20.5.170:FF:000020">
    <property type="entry name" value="BZIP transcription factor"/>
    <property type="match status" value="1"/>
</dbReference>
<organism evidence="8 9">
    <name type="scientific">Vitis vinifera</name>
    <name type="common">Grape</name>
    <dbReference type="NCBI Taxonomy" id="29760"/>
    <lineage>
        <taxon>Eukaryota</taxon>
        <taxon>Viridiplantae</taxon>
        <taxon>Streptophyta</taxon>
        <taxon>Embryophyta</taxon>
        <taxon>Tracheophyta</taxon>
        <taxon>Spermatophyta</taxon>
        <taxon>Magnoliopsida</taxon>
        <taxon>eudicotyledons</taxon>
        <taxon>Gunneridae</taxon>
        <taxon>Pentapetalae</taxon>
        <taxon>rosids</taxon>
        <taxon>Vitales</taxon>
        <taxon>Vitaceae</taxon>
        <taxon>Viteae</taxon>
        <taxon>Vitis</taxon>
    </lineage>
</organism>
<evidence type="ECO:0000256" key="6">
    <source>
        <dbReference type="SAM" id="MobiDB-lite"/>
    </source>
</evidence>
<protein>
    <submittedName>
        <fullName evidence="8">BZIP transcription factor 53</fullName>
    </submittedName>
</protein>
<dbReference type="EMBL" id="QGNW01001434">
    <property type="protein sequence ID" value="RVW41502.1"/>
    <property type="molecule type" value="Genomic_DNA"/>
</dbReference>
<dbReference type="SMART" id="SM00338">
    <property type="entry name" value="BRLZ"/>
    <property type="match status" value="1"/>
</dbReference>
<feature type="region of interest" description="Disordered" evidence="6">
    <location>
        <begin position="1"/>
        <end position="46"/>
    </location>
</feature>
<feature type="compositionally biased region" description="Basic and acidic residues" evidence="6">
    <location>
        <begin position="15"/>
        <end position="25"/>
    </location>
</feature>
<dbReference type="SUPFAM" id="SSF57959">
    <property type="entry name" value="Leucine zipper domain"/>
    <property type="match status" value="1"/>
</dbReference>
<evidence type="ECO:0000256" key="3">
    <source>
        <dbReference type="ARBA" id="ARBA00023125"/>
    </source>
</evidence>
<dbReference type="PANTHER" id="PTHR45764">
    <property type="entry name" value="BZIP TRANSCRIPTION FACTOR 44"/>
    <property type="match status" value="1"/>
</dbReference>
<evidence type="ECO:0000259" key="7">
    <source>
        <dbReference type="PROSITE" id="PS50217"/>
    </source>
</evidence>
<dbReference type="Pfam" id="PF00170">
    <property type="entry name" value="bZIP_1"/>
    <property type="match status" value="1"/>
</dbReference>
<dbReference type="Gene3D" id="1.20.5.170">
    <property type="match status" value="1"/>
</dbReference>
<dbReference type="GO" id="GO:0003700">
    <property type="term" value="F:DNA-binding transcription factor activity"/>
    <property type="evidence" value="ECO:0007669"/>
    <property type="project" value="InterPro"/>
</dbReference>
<dbReference type="GO" id="GO:0046982">
    <property type="term" value="F:protein heterodimerization activity"/>
    <property type="evidence" value="ECO:0007669"/>
    <property type="project" value="UniProtKB-ARBA"/>
</dbReference>
<comment type="subcellular location">
    <subcellularLocation>
        <location evidence="1">Nucleus</location>
    </subcellularLocation>
</comment>
<dbReference type="AlphaFoldDB" id="A0A438E1B9"/>
<reference evidence="8 9" key="1">
    <citation type="journal article" date="2018" name="PLoS Genet.">
        <title>Population sequencing reveals clonal diversity and ancestral inbreeding in the grapevine cultivar Chardonnay.</title>
        <authorList>
            <person name="Roach M.J."/>
            <person name="Johnson D.L."/>
            <person name="Bohlmann J."/>
            <person name="van Vuuren H.J."/>
            <person name="Jones S.J."/>
            <person name="Pretorius I.S."/>
            <person name="Schmidt S.A."/>
            <person name="Borneman A.R."/>
        </authorList>
    </citation>
    <scope>NUCLEOTIDE SEQUENCE [LARGE SCALE GENOMIC DNA]</scope>
    <source>
        <strain evidence="9">cv. Chardonnay</strain>
        <tissue evidence="8">Leaf</tissue>
    </source>
</reference>
<dbReference type="InterPro" id="IPR046347">
    <property type="entry name" value="bZIP_sf"/>
</dbReference>
<dbReference type="CDD" id="cd14702">
    <property type="entry name" value="bZIP_plant_GBF1"/>
    <property type="match status" value="1"/>
</dbReference>
<feature type="compositionally biased region" description="Polar residues" evidence="6">
    <location>
        <begin position="1"/>
        <end position="10"/>
    </location>
</feature>
<dbReference type="InterPro" id="IPR004827">
    <property type="entry name" value="bZIP"/>
</dbReference>
<name>A0A438E1B9_VITVI</name>
<accession>A0A438E1B9</accession>
<evidence type="ECO:0000256" key="4">
    <source>
        <dbReference type="ARBA" id="ARBA00023163"/>
    </source>
</evidence>
<sequence>MSAMQQQLGSAPNRGEPKIAVIDDRKRKRMQSNRESAKRSRIRKQQHLDDLLSKAAQLQKENGQIAERIDKTTELYIKIASDNNVLNAQIVELTDRLQSLNSVLQIVEEVNGLAVDIPEMPDDLLEPWQLPCPMPIMYPANMFQC</sequence>
<evidence type="ECO:0000256" key="1">
    <source>
        <dbReference type="ARBA" id="ARBA00004123"/>
    </source>
</evidence>
<proteinExistence type="predicted"/>
<evidence type="ECO:0000313" key="8">
    <source>
        <dbReference type="EMBL" id="RVW41502.1"/>
    </source>
</evidence>